<gene>
    <name evidence="2" type="ORF">HNP76_000281</name>
</gene>
<protein>
    <recommendedName>
        <fullName evidence="4">FeoB-associated Cys-rich membrane protein</fullName>
    </recommendedName>
</protein>
<reference evidence="2 3" key="1">
    <citation type="submission" date="2020-08" db="EMBL/GenBank/DDBJ databases">
        <title>Genomic Encyclopedia of Type Strains, Phase IV (KMG-IV): sequencing the most valuable type-strain genomes for metagenomic binning, comparative biology and taxonomic classification.</title>
        <authorList>
            <person name="Goeker M."/>
        </authorList>
    </citation>
    <scope>NUCLEOTIDE SEQUENCE [LARGE SCALE GENOMIC DNA]</scope>
    <source>
        <strain evidence="2 3">DSM 103462</strain>
    </source>
</reference>
<dbReference type="EMBL" id="JACHFQ010000001">
    <property type="protein sequence ID" value="MBB5224941.1"/>
    <property type="molecule type" value="Genomic_DNA"/>
</dbReference>
<sequence>MGNIIVGSILLVVVAAVIVRLIKNKLSGKSSCSCGCGGGSCPHCAGGSCKTDV</sequence>
<feature type="transmembrane region" description="Helical" evidence="1">
    <location>
        <begin position="6"/>
        <end position="22"/>
    </location>
</feature>
<dbReference type="Proteomes" id="UP000518887">
    <property type="component" value="Unassembled WGS sequence"/>
</dbReference>
<organism evidence="2 3">
    <name type="scientific">Treponema ruminis</name>
    <dbReference type="NCBI Taxonomy" id="744515"/>
    <lineage>
        <taxon>Bacteria</taxon>
        <taxon>Pseudomonadati</taxon>
        <taxon>Spirochaetota</taxon>
        <taxon>Spirochaetia</taxon>
        <taxon>Spirochaetales</taxon>
        <taxon>Treponemataceae</taxon>
        <taxon>Treponema</taxon>
    </lineage>
</organism>
<keyword evidence="3" id="KW-1185">Reference proteome</keyword>
<name>A0A7W8LL16_9SPIR</name>
<evidence type="ECO:0000313" key="2">
    <source>
        <dbReference type="EMBL" id="MBB5224941.1"/>
    </source>
</evidence>
<comment type="caution">
    <text evidence="2">The sequence shown here is derived from an EMBL/GenBank/DDBJ whole genome shotgun (WGS) entry which is preliminary data.</text>
</comment>
<keyword evidence="1" id="KW-0472">Membrane</keyword>
<accession>A0A7W8LL16</accession>
<evidence type="ECO:0008006" key="4">
    <source>
        <dbReference type="Google" id="ProtNLM"/>
    </source>
</evidence>
<proteinExistence type="predicted"/>
<keyword evidence="1" id="KW-0812">Transmembrane</keyword>
<evidence type="ECO:0000256" key="1">
    <source>
        <dbReference type="SAM" id="Phobius"/>
    </source>
</evidence>
<dbReference type="AlphaFoldDB" id="A0A7W8LL16"/>
<evidence type="ECO:0000313" key="3">
    <source>
        <dbReference type="Proteomes" id="UP000518887"/>
    </source>
</evidence>
<keyword evidence="1" id="KW-1133">Transmembrane helix</keyword>
<dbReference type="RefSeq" id="WP_184656714.1">
    <property type="nucleotide sequence ID" value="NZ_JACHFQ010000001.1"/>
</dbReference>